<dbReference type="FunFam" id="3.40.50.2300:FF:000018">
    <property type="entry name" value="DNA-binding transcriptional regulator NtrC"/>
    <property type="match status" value="1"/>
</dbReference>
<dbReference type="EMBL" id="MGDD01000331">
    <property type="protein sequence ID" value="OGL42251.1"/>
    <property type="molecule type" value="Genomic_DNA"/>
</dbReference>
<evidence type="ECO:0000256" key="1">
    <source>
        <dbReference type="ARBA" id="ARBA00022553"/>
    </source>
</evidence>
<evidence type="ECO:0000256" key="4">
    <source>
        <dbReference type="ARBA" id="ARBA00023163"/>
    </source>
</evidence>
<accession>A0A1F7RLC2</accession>
<dbReference type="PANTHER" id="PTHR44591:SF14">
    <property type="entry name" value="PROTEIN PILG"/>
    <property type="match status" value="1"/>
</dbReference>
<evidence type="ECO:0000256" key="6">
    <source>
        <dbReference type="SAM" id="Coils"/>
    </source>
</evidence>
<dbReference type="InterPro" id="IPR050595">
    <property type="entry name" value="Bact_response_regulator"/>
</dbReference>
<reference evidence="8 9" key="1">
    <citation type="journal article" date="2016" name="Nat. Commun.">
        <title>Thousands of microbial genomes shed light on interconnected biogeochemical processes in an aquifer system.</title>
        <authorList>
            <person name="Anantharaman K."/>
            <person name="Brown C.T."/>
            <person name="Hug L.A."/>
            <person name="Sharon I."/>
            <person name="Castelle C.J."/>
            <person name="Probst A.J."/>
            <person name="Thomas B.C."/>
            <person name="Singh A."/>
            <person name="Wilkins M.J."/>
            <person name="Karaoz U."/>
            <person name="Brodie E.L."/>
            <person name="Williams K.H."/>
            <person name="Hubbard S.S."/>
            <person name="Banfield J.F."/>
        </authorList>
    </citation>
    <scope>NUCLEOTIDE SEQUENCE [LARGE SCALE GENOMIC DNA]</scope>
</reference>
<dbReference type="Gene3D" id="3.40.50.2300">
    <property type="match status" value="1"/>
</dbReference>
<evidence type="ECO:0000256" key="5">
    <source>
        <dbReference type="PROSITE-ProRule" id="PRU00169"/>
    </source>
</evidence>
<evidence type="ECO:0000313" key="9">
    <source>
        <dbReference type="Proteomes" id="UP000179266"/>
    </source>
</evidence>
<keyword evidence="2" id="KW-0902">Two-component regulatory system</keyword>
<proteinExistence type="predicted"/>
<organism evidence="8 9">
    <name type="scientific">Candidatus Schekmanbacteria bacterium RBG_13_48_7</name>
    <dbReference type="NCBI Taxonomy" id="1817878"/>
    <lineage>
        <taxon>Bacteria</taxon>
        <taxon>Candidatus Schekmaniibacteriota</taxon>
    </lineage>
</organism>
<evidence type="ECO:0000259" key="7">
    <source>
        <dbReference type="PROSITE" id="PS50110"/>
    </source>
</evidence>
<dbReference type="GO" id="GO:0000160">
    <property type="term" value="P:phosphorelay signal transduction system"/>
    <property type="evidence" value="ECO:0007669"/>
    <property type="project" value="UniProtKB-KW"/>
</dbReference>
<dbReference type="InterPro" id="IPR001789">
    <property type="entry name" value="Sig_transdc_resp-reg_receiver"/>
</dbReference>
<dbReference type="InterPro" id="IPR011006">
    <property type="entry name" value="CheY-like_superfamily"/>
</dbReference>
<dbReference type="Pfam" id="PF00072">
    <property type="entry name" value="Response_reg"/>
    <property type="match status" value="1"/>
</dbReference>
<evidence type="ECO:0000256" key="3">
    <source>
        <dbReference type="ARBA" id="ARBA00023015"/>
    </source>
</evidence>
<dbReference type="PANTHER" id="PTHR44591">
    <property type="entry name" value="STRESS RESPONSE REGULATOR PROTEIN 1"/>
    <property type="match status" value="1"/>
</dbReference>
<dbReference type="AlphaFoldDB" id="A0A1F7RLC2"/>
<protein>
    <recommendedName>
        <fullName evidence="7">Response regulatory domain-containing protein</fullName>
    </recommendedName>
</protein>
<dbReference type="SUPFAM" id="SSF52172">
    <property type="entry name" value="CheY-like"/>
    <property type="match status" value="1"/>
</dbReference>
<gene>
    <name evidence="8" type="ORF">A2161_06715</name>
</gene>
<keyword evidence="1 5" id="KW-0597">Phosphoprotein</keyword>
<evidence type="ECO:0000256" key="2">
    <source>
        <dbReference type="ARBA" id="ARBA00023012"/>
    </source>
</evidence>
<feature type="domain" description="Response regulatory" evidence="7">
    <location>
        <begin position="2"/>
        <end position="116"/>
    </location>
</feature>
<dbReference type="Proteomes" id="UP000179266">
    <property type="component" value="Unassembled WGS sequence"/>
</dbReference>
<evidence type="ECO:0000313" key="8">
    <source>
        <dbReference type="EMBL" id="OGL42251.1"/>
    </source>
</evidence>
<dbReference type="PROSITE" id="PS50110">
    <property type="entry name" value="RESPONSE_REGULATORY"/>
    <property type="match status" value="1"/>
</dbReference>
<name>A0A1F7RLC2_9BACT</name>
<keyword evidence="6" id="KW-0175">Coiled coil</keyword>
<comment type="caution">
    <text evidence="8">The sequence shown here is derived from an EMBL/GenBank/DDBJ whole genome shotgun (WGS) entry which is preliminary data.</text>
</comment>
<sequence length="140" mass="16023">MHLLLVDDEIDFLESTSKILTHRGMQVQTAENGRSAFSKLEKQLFDVIVLDIRMPDMDGIETLKIIKERWSKTMVILLTGHATVQSATTGLNQGAYAYLTKPHDINELTQMILAAYKKKKEIEKKEIANMIDEYIRRMPG</sequence>
<feature type="modified residue" description="4-aspartylphosphate" evidence="5">
    <location>
        <position position="51"/>
    </location>
</feature>
<keyword evidence="3" id="KW-0805">Transcription regulation</keyword>
<dbReference type="SMART" id="SM00448">
    <property type="entry name" value="REC"/>
    <property type="match status" value="1"/>
</dbReference>
<feature type="coiled-coil region" evidence="6">
    <location>
        <begin position="105"/>
        <end position="137"/>
    </location>
</feature>
<keyword evidence="4" id="KW-0804">Transcription</keyword>